<comment type="subcellular location">
    <subcellularLocation>
        <location evidence="1">Cytoplasm</location>
        <location evidence="1">Cytoskeleton</location>
        <location evidence="1">Cilium basal body</location>
    </subcellularLocation>
    <subcellularLocation>
        <location evidence="2">Cytoplasm</location>
        <location evidence="2">Cytoskeleton</location>
        <location evidence="2">Microtubule organizing center</location>
        <location evidence="2">Centrosome</location>
    </subcellularLocation>
</comment>
<evidence type="ECO:0000256" key="2">
    <source>
        <dbReference type="ARBA" id="ARBA00004300"/>
    </source>
</evidence>
<dbReference type="GO" id="GO:0097711">
    <property type="term" value="P:ciliary basal body-plasma membrane docking"/>
    <property type="evidence" value="ECO:0007669"/>
    <property type="project" value="TreeGrafter"/>
</dbReference>
<dbReference type="InterPro" id="IPR032321">
    <property type="entry name" value="Cep209_CC5"/>
</dbReference>
<evidence type="ECO:0000259" key="9">
    <source>
        <dbReference type="Pfam" id="PF16574"/>
    </source>
</evidence>
<feature type="domain" description="Centrosomal protein of 290kDa coiled-coil region" evidence="9">
    <location>
        <begin position="1287"/>
        <end position="1414"/>
    </location>
</feature>
<evidence type="ECO:0000256" key="4">
    <source>
        <dbReference type="ARBA" id="ARBA00022794"/>
    </source>
</evidence>
<accession>A0A218VAG2</accession>
<keyword evidence="5 8" id="KW-0175">Coiled coil</keyword>
<protein>
    <submittedName>
        <fullName evidence="10">Centrosomal protein</fullName>
    </submittedName>
</protein>
<feature type="coiled-coil region" evidence="8">
    <location>
        <begin position="1532"/>
        <end position="1591"/>
    </location>
</feature>
<dbReference type="GO" id="GO:1905515">
    <property type="term" value="P:non-motile cilium assembly"/>
    <property type="evidence" value="ECO:0007669"/>
    <property type="project" value="TreeGrafter"/>
</dbReference>
<evidence type="ECO:0000313" key="11">
    <source>
        <dbReference type="Proteomes" id="UP000197619"/>
    </source>
</evidence>
<reference evidence="10 11" key="1">
    <citation type="submission" date="2017-05" db="EMBL/GenBank/DDBJ databases">
        <title>Genome of assembly of the Bengalese finch, Lonchura striata domestica.</title>
        <authorList>
            <person name="Colquitt B.M."/>
            <person name="Brainard M.S."/>
        </authorList>
    </citation>
    <scope>NUCLEOTIDE SEQUENCE [LARGE SCALE GENOMIC DNA]</scope>
    <source>
        <strain evidence="10">White83orange57</strain>
    </source>
</reference>
<evidence type="ECO:0000256" key="6">
    <source>
        <dbReference type="ARBA" id="ARBA00023212"/>
    </source>
</evidence>
<proteinExistence type="predicted"/>
<evidence type="ECO:0000313" key="10">
    <source>
        <dbReference type="EMBL" id="OWK63047.1"/>
    </source>
</evidence>
<feature type="coiled-coil region" evidence="8">
    <location>
        <begin position="1778"/>
        <end position="1998"/>
    </location>
</feature>
<gene>
    <name evidence="10" type="primary">CEP290</name>
    <name evidence="10" type="ORF">RLOC_00000608</name>
</gene>
<evidence type="ECO:0000256" key="8">
    <source>
        <dbReference type="SAM" id="Coils"/>
    </source>
</evidence>
<organism evidence="10 11">
    <name type="scientific">Lonchura striata</name>
    <name type="common">white-rumped munia</name>
    <dbReference type="NCBI Taxonomy" id="40157"/>
    <lineage>
        <taxon>Eukaryota</taxon>
        <taxon>Metazoa</taxon>
        <taxon>Chordata</taxon>
        <taxon>Craniata</taxon>
        <taxon>Vertebrata</taxon>
        <taxon>Euteleostomi</taxon>
        <taxon>Archelosauria</taxon>
        <taxon>Archosauria</taxon>
        <taxon>Dinosauria</taxon>
        <taxon>Saurischia</taxon>
        <taxon>Theropoda</taxon>
        <taxon>Coelurosauria</taxon>
        <taxon>Aves</taxon>
        <taxon>Neognathae</taxon>
        <taxon>Neoaves</taxon>
        <taxon>Telluraves</taxon>
        <taxon>Australaves</taxon>
        <taxon>Passeriformes</taxon>
        <taxon>Passeroidea</taxon>
        <taxon>Estrildidae</taxon>
        <taxon>Estrildinae</taxon>
        <taxon>Lonchura</taxon>
    </lineage>
</organism>
<dbReference type="STRING" id="299123.ENSLSDP00000023724"/>
<feature type="coiled-coil region" evidence="8">
    <location>
        <begin position="59"/>
        <end position="427"/>
    </location>
</feature>
<evidence type="ECO:0000256" key="5">
    <source>
        <dbReference type="ARBA" id="ARBA00023054"/>
    </source>
</evidence>
<dbReference type="EMBL" id="MUZQ01000017">
    <property type="protein sequence ID" value="OWK63047.1"/>
    <property type="molecule type" value="Genomic_DNA"/>
</dbReference>
<feature type="coiled-coil region" evidence="8">
    <location>
        <begin position="2062"/>
        <end position="2448"/>
    </location>
</feature>
<dbReference type="PANTHER" id="PTHR18879">
    <property type="entry name" value="CENTROSOMAL PROTEIN OF 290 KDA"/>
    <property type="match status" value="1"/>
</dbReference>
<evidence type="ECO:0000256" key="1">
    <source>
        <dbReference type="ARBA" id="ARBA00004120"/>
    </source>
</evidence>
<sequence length="2456" mass="287594">MAPVLDWRKLMKVDPDTLPHQEELADRLLDIMVKVDGKDLKTETPEKMMHLFKITQSLLKMKAQEVELALEEVEKAGEEQAKCENNFKTKLMKLQNELEMAQKSAGGRDTRFLRDEIRQLEKQLEQKEIQLTDTEKELEKEKKVNEQLALRIEDAENENIRFRRENEQLRQDVVDYQRQIDSQKEAIPLRRGDISDYTSQVSKRSSELVQYLDEIQNLTEANEKLEIQNQEMRKNLEESVQEMEKMTDEYSKMKLIVQQSDIIMDELRKEKDRYKFQVQDLSDQLKAKNEEDDPLMAAVNAKVEEWKKILASKDDELLEYQQMLINLEEKMKMVQLDVDRNNILSLQQGVQERDAQIRLLTEQVEQYTKEMEKNAFIIEKLKDDLQKDKGHSSLAQQNQIGDMQEKLKMLEEKTVEAEKSAELAEAHARDKDKELVETLKRMRDYELGIYGLEEAVAEIKDLRKQVKIREHEIESLIKEVNKLELKINDFLDENEELRARLGLEQKTMIDLNEFRNSKALKHQQYRAENQILLQEIERLEEERIELKKHIRKLTQEKGRRVATIGLDADDMQMTDSFTEEKEKNTRKLDFLNRHDIAEVEAKNEYLATELRERERDLEKNRTVMAKFQSKLKELSEENKQLEQGMKEILQAIKEMQKDSSMKGGETALIIPSLDRLVHAMESKNSEGIFDASVHLKAQVDQLTGRNEELRQELKETQKEATSLSNQLASANEKIEQMKNEISLLHQSEGANIVFQTVNLPEGMAPSSVNTINSLNEYLIHLTQELENKEKLLQQLEDAVEDYKRKFSVIRHQQGLLYKEYQSQKESWQKESENIKKEMKKLEEQKEEDATKIKAYSNLLDALQMDPDETKKVLAENNRKITVLRVNEKSLTRQCTTLLEMEQHLRKENDKLKGEITHMETAVTGKIGNLQRFKEMACFKIAALQKVLDGSVPLSELEVANKQYNALTAKYREMLQKDNLLVQRTTNMEHMQHENESLKAQIASLNKELEITKEKLHTVEQAWEQITKLGKYERDDNAMDKATKAITNSEILSISKKITMLEMKELNERQRAEHSQQMYEHLRNTVKQIEERNFELETKFAELTKINLEAQKVEQELRDELSKSVSKAISDADRRQIMDLERREMELKIEVSKLRELSDVAQTQVEALEARQQYRDKEVEYLRMQILDYQAQSDEKAIIAKLHQDIVALQGRESVAVDQLEKFKLKLQKVEIHNLRLEQKLDERDQALYFARLEGRNRAKHLQQTVQSLRRQFSGALPLAQQEKFSNTMIQLQNDKLKILEEVQHAQQERRNAENRALELELKLKSLEELLSALKDTRGAQKVIVWHMKMEELHLQELKLSRELVKQKEEVKYLRNIISEYECTISNLEEEIVQQNKFHEERQMAWDQREVELQRHLDQYDHQQTEILSTALKFEEATDSVPDPSLPIPQQLELALRKIQEQIQTILETRATCKSLEEKLEEKETALWKAEQNVISRDKVINELRLRLPATSGEKIMADLSKQEDDSEYHHAIKVAHQTIANMQARLNQKEEVLKRYQYMLAKAREEQEEIAKKHEEDIRILHQKLDLYTDNSLNNFKETALELGKKTSMSLSNSKYFHHLEQTVAERDNSLASLVGKLKKTSSDLEKQKQITILKINEFESIRAQLQEKHTVDVEQIKEEANELRNILYQKEKELANVKAELEVQKEANNRAPTATLKNLVKQLKSQLAIKVNQHKALSKALLELRAEMTANAEQQIISAASQKEANMNVQEIVDRQTKGLTTQIEELNNQITKLTENLKISKNKETLLSDEKDELNQELQKKEKALAKILKEKNEIEKENEELKNRIRRLSSSIQSKADEQNLIDVLQKKIKKLENELEKKCEETEKKGLREDKTSKEEIIRWDEGKKWQIKVEGLRNKLREKEKEAETLSKQLNTLKEIYTKSEKEKIALQKKLKTTGVTVDRVVGVRATETEKEVEELRKQNLELENEVAHLRTLQAIPRDSVVEDLHFKNQYLQEKLHALQRQCSKDTFLKASTSEIGSSDQYQREQEKENLRLSSENIELRFQLEQANKDLPRLKDQVDDLKEMCELLKKEKAETERKLSIIRGAGRSGKTIPELEKTIGLMKKVVERVQRENEELKKAPAVVSNEKSLGLEQENERLKSEMEKTKLDLESQLNARYKSKTKGMEKLITENERLRKELKKEADSGEKLRIEKSNLEILNGKLNAQLEETIKKLNLAESQFDGADSRNWKSIVSRMHETKLKEMEIDIAKKNQSIANLKRLLQEATEREHIADKNLQDLKEQIEHLKHHPQGAGTEQNIIKELQLLRLTNNRLEKEKAELVHLMKTCKHEEHISTSEGPAAGHNETVEDKIDKLLTEIDDLKSQLEVTELDKQKLKEETKELKQELETYNPSFFEELEDLKYNYKEEVKKNIILEERLKQLCEEFGIQHSSR</sequence>
<feature type="coiled-coil region" evidence="8">
    <location>
        <begin position="771"/>
        <end position="858"/>
    </location>
</feature>
<dbReference type="GO" id="GO:1905349">
    <property type="term" value="P:ciliary transition zone assembly"/>
    <property type="evidence" value="ECO:0007669"/>
    <property type="project" value="TreeGrafter"/>
</dbReference>
<dbReference type="PANTHER" id="PTHR18879:SF20">
    <property type="entry name" value="CENTROSOMAL PROTEIN OF 290 KDA"/>
    <property type="match status" value="1"/>
</dbReference>
<feature type="coiled-coil region" evidence="8">
    <location>
        <begin position="1458"/>
        <end position="1492"/>
    </location>
</feature>
<feature type="coiled-coil region" evidence="8">
    <location>
        <begin position="956"/>
        <end position="1021"/>
    </location>
</feature>
<keyword evidence="7" id="KW-0966">Cell projection</keyword>
<dbReference type="GO" id="GO:0034451">
    <property type="term" value="C:centriolar satellite"/>
    <property type="evidence" value="ECO:0007669"/>
    <property type="project" value="TreeGrafter"/>
</dbReference>
<feature type="coiled-coil region" evidence="8">
    <location>
        <begin position="596"/>
        <end position="658"/>
    </location>
</feature>
<feature type="coiled-coil region" evidence="8">
    <location>
        <begin position="692"/>
        <end position="747"/>
    </location>
</feature>
<keyword evidence="3" id="KW-0963">Cytoplasm</keyword>
<feature type="coiled-coil region" evidence="8">
    <location>
        <begin position="452"/>
        <end position="559"/>
    </location>
</feature>
<name>A0A218VAG2_9PASE</name>
<keyword evidence="4" id="KW-0970">Cilium biogenesis/degradation</keyword>
<dbReference type="GO" id="GO:0035869">
    <property type="term" value="C:ciliary transition zone"/>
    <property type="evidence" value="ECO:0007669"/>
    <property type="project" value="TreeGrafter"/>
</dbReference>
<dbReference type="GO" id="GO:0001822">
    <property type="term" value="P:kidney development"/>
    <property type="evidence" value="ECO:0007669"/>
    <property type="project" value="TreeGrafter"/>
</dbReference>
<dbReference type="Proteomes" id="UP000197619">
    <property type="component" value="Unassembled WGS sequence"/>
</dbReference>
<comment type="caution">
    <text evidence="10">The sequence shown here is derived from an EMBL/GenBank/DDBJ whole genome shotgun (WGS) entry which is preliminary data.</text>
</comment>
<dbReference type="GO" id="GO:0043010">
    <property type="term" value="P:camera-type eye development"/>
    <property type="evidence" value="ECO:0007669"/>
    <property type="project" value="TreeGrafter"/>
</dbReference>
<dbReference type="Pfam" id="PF16574">
    <property type="entry name" value="CEP209_CC5"/>
    <property type="match status" value="1"/>
</dbReference>
<feature type="coiled-coil region" evidence="8">
    <location>
        <begin position="1667"/>
        <end position="1708"/>
    </location>
</feature>
<feature type="coiled-coil region" evidence="8">
    <location>
        <begin position="1071"/>
        <end position="1179"/>
    </location>
</feature>
<dbReference type="InterPro" id="IPR026201">
    <property type="entry name" value="Cep290"/>
</dbReference>
<evidence type="ECO:0000256" key="3">
    <source>
        <dbReference type="ARBA" id="ARBA00022490"/>
    </source>
</evidence>
<feature type="coiled-coil region" evidence="8">
    <location>
        <begin position="1288"/>
        <end position="1390"/>
    </location>
</feature>
<keyword evidence="6" id="KW-0206">Cytoskeleton</keyword>
<evidence type="ECO:0000256" key="7">
    <source>
        <dbReference type="ARBA" id="ARBA00023273"/>
    </source>
</evidence>
<dbReference type="Gene3D" id="1.10.287.1490">
    <property type="match status" value="1"/>
</dbReference>
<keyword evidence="11" id="KW-1185">Reference proteome</keyword>